<dbReference type="Proteomes" id="UP000005444">
    <property type="component" value="Chromosome"/>
</dbReference>
<dbReference type="STRING" id="701521.PECL_120"/>
<dbReference type="EMBL" id="CP003137">
    <property type="protein sequence ID" value="AEV94446.1"/>
    <property type="molecule type" value="Genomic_DNA"/>
</dbReference>
<evidence type="ECO:0000313" key="1">
    <source>
        <dbReference type="EMBL" id="AEV94446.1"/>
    </source>
</evidence>
<proteinExistence type="predicted"/>
<keyword evidence="2" id="KW-1185">Reference proteome</keyword>
<evidence type="ECO:0000313" key="2">
    <source>
        <dbReference type="Proteomes" id="UP000005444"/>
    </source>
</evidence>
<dbReference type="AlphaFoldDB" id="G8PER6"/>
<dbReference type="RefSeq" id="WP_014214644.1">
    <property type="nucleotide sequence ID" value="NC_016605.1"/>
</dbReference>
<name>G8PER6_PEDCP</name>
<dbReference type="KEGG" id="pce:PECL_120"/>
<dbReference type="PATRIC" id="fig|701521.8.peg.111"/>
<sequence length="131" mass="14811">MFVNKKNYENINQFRFSEKLKIVNDTLNYDDVQPGGIIFNSNIDLQSPFGYLGALGNFILTDKTKRVLAIGFMENNPIVQRIFIQKKKVSIEELLISFATEVIIGANAAFDVRLIDISNVKGKKIAAVKRK</sequence>
<accession>G8PER6</accession>
<organism evidence="1 2">
    <name type="scientific">Pediococcus claussenii (strain ATCC BAA-344 / DSM 14800 / JCM 18046 / KCTC 3811 / LMG 21948 / P06)</name>
    <dbReference type="NCBI Taxonomy" id="701521"/>
    <lineage>
        <taxon>Bacteria</taxon>
        <taxon>Bacillati</taxon>
        <taxon>Bacillota</taxon>
        <taxon>Bacilli</taxon>
        <taxon>Lactobacillales</taxon>
        <taxon>Lactobacillaceae</taxon>
        <taxon>Pediococcus</taxon>
    </lineage>
</organism>
<gene>
    <name evidence="1" type="ordered locus">PECL_120</name>
</gene>
<reference evidence="1 2" key="1">
    <citation type="journal article" date="2012" name="J. Bacteriol.">
        <title>Complete Genome Sequence of the Beer Spoilage Organism Pediococcus claussenii ATCC BAA-344T.</title>
        <authorList>
            <person name="Pittet V."/>
            <person name="Abegunde T."/>
            <person name="Marfleet T."/>
            <person name="Haakensen M."/>
            <person name="Morrow K."/>
            <person name="Jayaprakash T."/>
            <person name="Schroeder K."/>
            <person name="Trost B."/>
            <person name="Byrns S."/>
            <person name="Bergsveinson J."/>
            <person name="Kusalik A."/>
            <person name="Ziola B."/>
        </authorList>
    </citation>
    <scope>NUCLEOTIDE SEQUENCE [LARGE SCALE GENOMIC DNA]</scope>
    <source>
        <strain evidence="1 2">ATCC BAA-344</strain>
    </source>
</reference>
<dbReference type="HOGENOM" id="CLU_1925568_0_0_9"/>
<protein>
    <submittedName>
        <fullName evidence="1">Uncharacterized protein</fullName>
    </submittedName>
</protein>